<accession>A0A088FA94</accession>
<sequence length="56" mass="6215">MAQGAMTMSAELSEPVRAMMVNGLIEAGIVKVAEVWLYSDSEIAELFYDFTEQRGQ</sequence>
<dbReference type="RefSeq" id="YP_009124230.1">
    <property type="nucleotide sequence ID" value="NC_026585.1"/>
</dbReference>
<dbReference type="OrthoDB" id="25248at10239"/>
<name>A0A088FA94_9CAUD</name>
<evidence type="ECO:0000313" key="2">
    <source>
        <dbReference type="Proteomes" id="UP000029345"/>
    </source>
</evidence>
<dbReference type="Proteomes" id="UP000029345">
    <property type="component" value="Segment"/>
</dbReference>
<dbReference type="GeneID" id="23678980"/>
<proteinExistence type="predicted"/>
<dbReference type="KEGG" id="vg:23678980"/>
<evidence type="ECO:0000313" key="1">
    <source>
        <dbReference type="EMBL" id="AIM40429.1"/>
    </source>
</evidence>
<dbReference type="EMBL" id="KM279937">
    <property type="protein sequence ID" value="AIM40429.1"/>
    <property type="molecule type" value="Genomic_DNA"/>
</dbReference>
<keyword evidence="2" id="KW-1185">Reference proteome</keyword>
<gene>
    <name evidence="1" type="ORF">PBI_ESTAVE1_39</name>
</gene>
<reference evidence="1 2" key="1">
    <citation type="submission" date="2014-08" db="EMBL/GenBank/DDBJ databases">
        <authorList>
            <person name="Abernathy K.P."/>
            <person name="Arnold C.T."/>
            <person name="Banks B.N."/>
            <person name="Bell M.J."/>
            <person name="Dang D."/>
            <person name="Estave P.M."/>
            <person name="Ford J.D."/>
            <person name="Fowler K.L."/>
            <person name="Guillory Q.M."/>
            <person name="Martin G.N."/>
            <person name="Minor J.G."/>
            <person name="Powell J."/>
            <person name="Sarhan H.A."/>
            <person name="Stewart E.L."/>
            <person name="Sutherlin T.K."/>
            <person name="Terry T.J."/>
            <person name="Wagner S.L."/>
            <person name="Zayed M.R."/>
            <person name="Ireland S.K."/>
            <person name="Ross J.F."/>
            <person name="Serrano M.G."/>
            <person name="Buck G."/>
            <person name="Lee V."/>
            <person name="Wang Y."/>
            <person name="Carvalho R."/>
            <person name="Voegtly L."/>
            <person name="Shi R."/>
            <person name="Duckworth R."/>
            <person name="Johnson A."/>
            <person name="Loviza R."/>
            <person name="Walstead R."/>
            <person name="Shah Z."/>
            <person name="Kiflezghi M."/>
            <person name="Wade K."/>
            <person name="Anders K.R."/>
            <person name="Braun M.A."/>
            <person name="Delesalle V.A."/>
            <person name="Hughes L.E."/>
            <person name="Ware V.C."/>
            <person name="Bradley K.W."/>
            <person name="Barker L.P."/>
            <person name="Asai D.J."/>
            <person name="Bowman C.A."/>
            <person name="Russell D.A."/>
            <person name="Pope W.H."/>
            <person name="Jacobs-Sera D."/>
            <person name="Hendrix R.W."/>
            <person name="Hatfull G.F."/>
        </authorList>
    </citation>
    <scope>NUCLEOTIDE SEQUENCE [LARGE SCALE GENOMIC DNA]</scope>
</reference>
<protein>
    <submittedName>
        <fullName evidence="1">Uncharacterized protein</fullName>
    </submittedName>
</protein>
<organism evidence="1 2">
    <name type="scientific">Mycobacterium phage Estave1</name>
    <dbReference type="NCBI Taxonomy" id="1536603"/>
    <lineage>
        <taxon>Viruses</taxon>
        <taxon>Duplodnaviria</taxon>
        <taxon>Heunggongvirae</taxon>
        <taxon>Uroviricota</taxon>
        <taxon>Caudoviricetes</taxon>
        <taxon>Gracegardnervirinae</taxon>
        <taxon>Cheoctovirus</taxon>
        <taxon>Cheoctovirus estave1</taxon>
    </lineage>
</organism>